<proteinExistence type="predicted"/>
<gene>
    <name evidence="2" type="ORF">HNY73_004536</name>
</gene>
<comment type="caution">
    <text evidence="2">The sequence shown here is derived from an EMBL/GenBank/DDBJ whole genome shotgun (WGS) entry which is preliminary data.</text>
</comment>
<name>A0A8T0FPA2_ARGBR</name>
<evidence type="ECO:0000256" key="1">
    <source>
        <dbReference type="SAM" id="Phobius"/>
    </source>
</evidence>
<reference evidence="2" key="2">
    <citation type="submission" date="2020-06" db="EMBL/GenBank/DDBJ databases">
        <authorList>
            <person name="Sheffer M."/>
        </authorList>
    </citation>
    <scope>NUCLEOTIDE SEQUENCE</scope>
</reference>
<keyword evidence="1" id="KW-1133">Transmembrane helix</keyword>
<reference evidence="2" key="1">
    <citation type="journal article" date="2020" name="bioRxiv">
        <title>Chromosome-level reference genome of the European wasp spider Argiope bruennichi: a resource for studies on range expansion and evolutionary adaptation.</title>
        <authorList>
            <person name="Sheffer M.M."/>
            <person name="Hoppe A."/>
            <person name="Krehenwinkel H."/>
            <person name="Uhl G."/>
            <person name="Kuss A.W."/>
            <person name="Jensen L."/>
            <person name="Jensen C."/>
            <person name="Gillespie R.G."/>
            <person name="Hoff K.J."/>
            <person name="Prost S."/>
        </authorList>
    </citation>
    <scope>NUCLEOTIDE SEQUENCE</scope>
</reference>
<organism evidence="2 3">
    <name type="scientific">Argiope bruennichi</name>
    <name type="common">Wasp spider</name>
    <name type="synonym">Aranea bruennichi</name>
    <dbReference type="NCBI Taxonomy" id="94029"/>
    <lineage>
        <taxon>Eukaryota</taxon>
        <taxon>Metazoa</taxon>
        <taxon>Ecdysozoa</taxon>
        <taxon>Arthropoda</taxon>
        <taxon>Chelicerata</taxon>
        <taxon>Arachnida</taxon>
        <taxon>Araneae</taxon>
        <taxon>Araneomorphae</taxon>
        <taxon>Entelegynae</taxon>
        <taxon>Araneoidea</taxon>
        <taxon>Araneidae</taxon>
        <taxon>Argiope</taxon>
    </lineage>
</organism>
<dbReference type="Proteomes" id="UP000807504">
    <property type="component" value="Unassembled WGS sequence"/>
</dbReference>
<dbReference type="EMBL" id="JABXBU010000003">
    <property type="protein sequence ID" value="KAF8793007.1"/>
    <property type="molecule type" value="Genomic_DNA"/>
</dbReference>
<sequence length="201" mass="23004">MSSKSDKLKTFDKQKKFAKTMIGKVDSTEQHKIAQEYENSKHGNKILMDYFADKSNKGIRKSDNIPQMRNILQSSAYPKQRRIKKEISNKRNELNRYLFTGAEVLILICVSVLLTSTFVCCLGLVIRSGICEKKSRPSGDFKVDKWWANQNPSRIFFRLARSKPTSSDRTSCKWSRSSKQKSHSKVICQCSSTNTSNSIAF</sequence>
<dbReference type="AlphaFoldDB" id="A0A8T0FPA2"/>
<keyword evidence="1" id="KW-0812">Transmembrane</keyword>
<keyword evidence="1" id="KW-0472">Membrane</keyword>
<feature type="transmembrane region" description="Helical" evidence="1">
    <location>
        <begin position="104"/>
        <end position="126"/>
    </location>
</feature>
<keyword evidence="3" id="KW-1185">Reference proteome</keyword>
<accession>A0A8T0FPA2</accession>
<evidence type="ECO:0000313" key="2">
    <source>
        <dbReference type="EMBL" id="KAF8793007.1"/>
    </source>
</evidence>
<protein>
    <submittedName>
        <fullName evidence="2">Uncharacterized protein</fullName>
    </submittedName>
</protein>
<evidence type="ECO:0000313" key="3">
    <source>
        <dbReference type="Proteomes" id="UP000807504"/>
    </source>
</evidence>